<evidence type="ECO:0000313" key="1">
    <source>
        <dbReference type="EMBL" id="CCA26390.1"/>
    </source>
</evidence>
<reference evidence="1" key="2">
    <citation type="submission" date="2011-02" db="EMBL/GenBank/DDBJ databases">
        <authorList>
            <person name="MacLean D."/>
        </authorList>
    </citation>
    <scope>NUCLEOTIDE SEQUENCE</scope>
</reference>
<organism evidence="1">
    <name type="scientific">Albugo laibachii Nc14</name>
    <dbReference type="NCBI Taxonomy" id="890382"/>
    <lineage>
        <taxon>Eukaryota</taxon>
        <taxon>Sar</taxon>
        <taxon>Stramenopiles</taxon>
        <taxon>Oomycota</taxon>
        <taxon>Peronosporomycetes</taxon>
        <taxon>Albuginales</taxon>
        <taxon>Albuginaceae</taxon>
        <taxon>Albugo</taxon>
    </lineage>
</organism>
<proteinExistence type="predicted"/>
<dbReference type="HOGENOM" id="CLU_461117_0_0_1"/>
<dbReference type="EMBL" id="FR824414">
    <property type="protein sequence ID" value="CCA26390.1"/>
    <property type="molecule type" value="Genomic_DNA"/>
</dbReference>
<dbReference type="AlphaFoldDB" id="F0WY40"/>
<name>F0WY40_9STRA</name>
<gene>
    <name evidence="1" type="primary">AlNc14C369G11087</name>
    <name evidence="1" type="ORF">ALNC14_125340</name>
</gene>
<accession>F0WY40</accession>
<sequence length="592" mass="68419">MYLIRCQDKLEENLLISCSEYPLCTFVMSPFAVKKRNVAEFALSWLSSEMQQTMNERRFDEKLMSDRKSINGGTYQSLEMVFEKDFSSVPTLHDWSQRRRSESIGSAEDLVGYTKFPFQQLISTVDALANNHDSSVANVFHFSANRLDTRTVQSVKKACERTHCPKLHTLSETSCRGLDNIFPQHQHHLQIVGKALQTNVMKQRFSERKEGTYPDDDFEAYEQQYLALPYSGSDSIEFEISLSQLGQPDEKVILLPVSDKFVHMIEKFLEIKPLLCVKARPTHRQRKTCLSCIFREVDSAILMTDDSYTEMTLLFVETSIVREDIRECKTPKVCWSIDYATTDICQRFLNAHAVNPTFYPELVTMKSPIVPSRMCILVYAGTCRGKRSTKYCLQCLSSQHIEYLYPGSYPTSPTQRLLWTKKLRKEARIVLTHLLSDCKTIWLCKKIQRLPDTICTQHIEYLKSSSEEAVDTPYKRIPDELWPPTYPGHHDHYDFDNRAVLLVRFMAEEAATCIRCLVLYSEGFFAFADGNPIRYGYVWMTQNHDNIIQICRMSASMKLWLYQGAEPLQPGDMLALCIADIQDFFPSIEKVK</sequence>
<protein>
    <submittedName>
        <fullName evidence="1">AlNc14C369G11087 protein</fullName>
    </submittedName>
</protein>
<reference evidence="1" key="1">
    <citation type="journal article" date="2011" name="PLoS Biol.">
        <title>Gene gain and loss during evolution of obligate parasitism in the white rust pathogen of Arabidopsis thaliana.</title>
        <authorList>
            <person name="Kemen E."/>
            <person name="Gardiner A."/>
            <person name="Schultz-Larsen T."/>
            <person name="Kemen A.C."/>
            <person name="Balmuth A.L."/>
            <person name="Robert-Seilaniantz A."/>
            <person name="Bailey K."/>
            <person name="Holub E."/>
            <person name="Studholme D.J."/>
            <person name="Maclean D."/>
            <person name="Jones J.D."/>
        </authorList>
    </citation>
    <scope>NUCLEOTIDE SEQUENCE</scope>
</reference>